<feature type="transmembrane region" description="Helical" evidence="5">
    <location>
        <begin position="341"/>
        <end position="361"/>
    </location>
</feature>
<dbReference type="InterPro" id="IPR003126">
    <property type="entry name" value="Znf_UBR"/>
</dbReference>
<keyword evidence="9" id="KW-1185">Reference proteome</keyword>
<evidence type="ECO:0000256" key="2">
    <source>
        <dbReference type="ARBA" id="ARBA00022771"/>
    </source>
</evidence>
<feature type="domain" description="UBR-type" evidence="6">
    <location>
        <begin position="28"/>
        <end position="99"/>
    </location>
</feature>
<keyword evidence="5" id="KW-1133">Transmembrane helix</keyword>
<evidence type="ECO:0000313" key="8">
    <source>
        <dbReference type="EMBL" id="CAL6110194.1"/>
    </source>
</evidence>
<dbReference type="EMBL" id="CAXDID020000683">
    <property type="protein sequence ID" value="CAL6110194.1"/>
    <property type="molecule type" value="Genomic_DNA"/>
</dbReference>
<proteinExistence type="predicted"/>
<evidence type="ECO:0000313" key="7">
    <source>
        <dbReference type="EMBL" id="CAI9921937.1"/>
    </source>
</evidence>
<reference evidence="8 9" key="2">
    <citation type="submission" date="2024-07" db="EMBL/GenBank/DDBJ databases">
        <authorList>
            <person name="Akdeniz Z."/>
        </authorList>
    </citation>
    <scope>NUCLEOTIDE SEQUENCE [LARGE SCALE GENOMIC DNA]</scope>
</reference>
<evidence type="ECO:0000256" key="3">
    <source>
        <dbReference type="ARBA" id="ARBA00022833"/>
    </source>
</evidence>
<organism evidence="7">
    <name type="scientific">Hexamita inflata</name>
    <dbReference type="NCBI Taxonomy" id="28002"/>
    <lineage>
        <taxon>Eukaryota</taxon>
        <taxon>Metamonada</taxon>
        <taxon>Diplomonadida</taxon>
        <taxon>Hexamitidae</taxon>
        <taxon>Hexamitinae</taxon>
        <taxon>Hexamita</taxon>
    </lineage>
</organism>
<reference evidence="7" key="1">
    <citation type="submission" date="2023-06" db="EMBL/GenBank/DDBJ databases">
        <authorList>
            <person name="Kurt Z."/>
        </authorList>
    </citation>
    <scope>NUCLEOTIDE SEQUENCE</scope>
</reference>
<dbReference type="Proteomes" id="UP001642409">
    <property type="component" value="Unassembled WGS sequence"/>
</dbReference>
<gene>
    <name evidence="8" type="ORF">HINF_LOCUS75803</name>
    <name evidence="7" type="ORF">HINF_LOCUS9582</name>
</gene>
<name>A0AA86NKR4_9EUKA</name>
<protein>
    <submittedName>
        <fullName evidence="7 8">Zinc finger in N-recognin (UBR box) domain-containing protein</fullName>
    </submittedName>
</protein>
<feature type="zinc finger region" description="UBR-type" evidence="4">
    <location>
        <begin position="28"/>
        <end position="99"/>
    </location>
</feature>
<keyword evidence="3" id="KW-0862">Zinc</keyword>
<evidence type="ECO:0000259" key="6">
    <source>
        <dbReference type="PROSITE" id="PS51157"/>
    </source>
</evidence>
<feature type="transmembrane region" description="Helical" evidence="5">
    <location>
        <begin position="291"/>
        <end position="317"/>
    </location>
</feature>
<evidence type="ECO:0000256" key="5">
    <source>
        <dbReference type="SAM" id="Phobius"/>
    </source>
</evidence>
<dbReference type="EMBL" id="CATOUU010000239">
    <property type="protein sequence ID" value="CAI9921937.1"/>
    <property type="molecule type" value="Genomic_DNA"/>
</dbReference>
<evidence type="ECO:0000313" key="9">
    <source>
        <dbReference type="Proteomes" id="UP001642409"/>
    </source>
</evidence>
<feature type="transmembrane region" description="Helical" evidence="5">
    <location>
        <begin position="373"/>
        <end position="396"/>
    </location>
</feature>
<dbReference type="CDD" id="cd19670">
    <property type="entry name" value="UBR-box_UBR1_2_3"/>
    <property type="match status" value="1"/>
</dbReference>
<keyword evidence="2" id="KW-0863">Zinc-finger</keyword>
<keyword evidence="5" id="KW-0472">Membrane</keyword>
<dbReference type="Pfam" id="PF02207">
    <property type="entry name" value="zf-UBR"/>
    <property type="match status" value="1"/>
</dbReference>
<dbReference type="Gene3D" id="2.10.110.30">
    <property type="match status" value="1"/>
</dbReference>
<dbReference type="GO" id="GO:0008270">
    <property type="term" value="F:zinc ion binding"/>
    <property type="evidence" value="ECO:0007669"/>
    <property type="project" value="UniProtKB-KW"/>
</dbReference>
<evidence type="ECO:0000256" key="4">
    <source>
        <dbReference type="PROSITE-ProRule" id="PRU00508"/>
    </source>
</evidence>
<comment type="caution">
    <text evidence="7">The sequence shown here is derived from an EMBL/GenBank/DDBJ whole genome shotgun (WGS) entry which is preliminary data.</text>
</comment>
<keyword evidence="5" id="KW-0812">Transmembrane</keyword>
<sequence length="414" mass="48564">MNTQHKQIAILNVIKEMKFIGELEQQKEYCALSLDSSDLNFMCDTCGTDTIIFCQKCLLNARDIHKGHIIRCVTDFTGLCDCGDVSALNSECFCHQHQMKKTNYQPEVLKYFYDFVVQNEDEFNHNFHEACKLTHVLFQNDTTQELIPEILKNIENRPRVMRMMTIALFFAGQQVSLQDLFINENTDEADSLGQTFVQSLTEPYSQHLQLQWNFIDCLIDKITICAINKNEKFAYQFYGTQHNFTNRLYFSIHQFIINNLQTICQKQLKCIKLPLKQAFLTLNNSIKIQDLFLRVSLIALTIMVNIAIIQCSFYGTYKLKKILTMKNYKILNLTSLHKNRIAIFINLLAYKSLQTPIIIILKSQKFQQNTIMRIIIFTIKKIISVSCQFIFFRYICPEFVKYSKLMLINQYNKF</sequence>
<accession>A0AA86NKR4</accession>
<evidence type="ECO:0000256" key="1">
    <source>
        <dbReference type="ARBA" id="ARBA00022723"/>
    </source>
</evidence>
<dbReference type="SMART" id="SM00396">
    <property type="entry name" value="ZnF_UBR1"/>
    <property type="match status" value="1"/>
</dbReference>
<keyword evidence="1" id="KW-0479">Metal-binding</keyword>
<dbReference type="PROSITE" id="PS51157">
    <property type="entry name" value="ZF_UBR"/>
    <property type="match status" value="1"/>
</dbReference>
<dbReference type="AlphaFoldDB" id="A0AA86NKR4"/>